<protein>
    <submittedName>
        <fullName evidence="1">Uncharacterized protein</fullName>
    </submittedName>
</protein>
<organism evidence="1 2">
    <name type="scientific">Tritrichomonas musculus</name>
    <dbReference type="NCBI Taxonomy" id="1915356"/>
    <lineage>
        <taxon>Eukaryota</taxon>
        <taxon>Metamonada</taxon>
        <taxon>Parabasalia</taxon>
        <taxon>Tritrichomonadida</taxon>
        <taxon>Tritrichomonadidae</taxon>
        <taxon>Tritrichomonas</taxon>
    </lineage>
</organism>
<comment type="caution">
    <text evidence="1">The sequence shown here is derived from an EMBL/GenBank/DDBJ whole genome shotgun (WGS) entry which is preliminary data.</text>
</comment>
<sequence length="69" mass="8053">MPNNKRYLTYKDKYIIGKSSQESEDFDLLVFARRDIETAINEVMIMRYVHAHSTTAANSYALKFMLSQS</sequence>
<name>A0ABR2GYL0_9EUKA</name>
<evidence type="ECO:0000313" key="2">
    <source>
        <dbReference type="Proteomes" id="UP001470230"/>
    </source>
</evidence>
<dbReference type="EMBL" id="JAPFFF010000053">
    <property type="protein sequence ID" value="KAK8839010.1"/>
    <property type="molecule type" value="Genomic_DNA"/>
</dbReference>
<accession>A0ABR2GYL0</accession>
<evidence type="ECO:0000313" key="1">
    <source>
        <dbReference type="EMBL" id="KAK8839010.1"/>
    </source>
</evidence>
<proteinExistence type="predicted"/>
<keyword evidence="2" id="KW-1185">Reference proteome</keyword>
<gene>
    <name evidence="1" type="ORF">M9Y10_032474</name>
</gene>
<dbReference type="Proteomes" id="UP001470230">
    <property type="component" value="Unassembled WGS sequence"/>
</dbReference>
<reference evidence="1 2" key="1">
    <citation type="submission" date="2024-04" db="EMBL/GenBank/DDBJ databases">
        <title>Tritrichomonas musculus Genome.</title>
        <authorList>
            <person name="Alves-Ferreira E."/>
            <person name="Grigg M."/>
            <person name="Lorenzi H."/>
            <person name="Galac M."/>
        </authorList>
    </citation>
    <scope>NUCLEOTIDE SEQUENCE [LARGE SCALE GENOMIC DNA]</scope>
    <source>
        <strain evidence="1 2">EAF2021</strain>
    </source>
</reference>